<organism evidence="3 4">
    <name type="scientific">Aspergillus pseudoustus</name>
    <dbReference type="NCBI Taxonomy" id="1810923"/>
    <lineage>
        <taxon>Eukaryota</taxon>
        <taxon>Fungi</taxon>
        <taxon>Dikarya</taxon>
        <taxon>Ascomycota</taxon>
        <taxon>Pezizomycotina</taxon>
        <taxon>Eurotiomycetes</taxon>
        <taxon>Eurotiomycetidae</taxon>
        <taxon>Eurotiales</taxon>
        <taxon>Aspergillaceae</taxon>
        <taxon>Aspergillus</taxon>
        <taxon>Aspergillus subgen. Nidulantes</taxon>
    </lineage>
</organism>
<comment type="similarity">
    <text evidence="1">Belongs to the short-chain dehydrogenases/reductases (SDR) family.</text>
</comment>
<sequence>MWSVELPCRVPCWVLLNILVTRPLGPIDTPMLRANEESGAEGTAPPVPLGRLGEASEVANVVAFLLSDEARYVTGATWAVDGGANA</sequence>
<evidence type="ECO:0000256" key="2">
    <source>
        <dbReference type="ARBA" id="ARBA00023002"/>
    </source>
</evidence>
<dbReference type="PANTHER" id="PTHR24321:SF8">
    <property type="entry name" value="ESTRADIOL 17-BETA-DEHYDROGENASE 8-RELATED"/>
    <property type="match status" value="1"/>
</dbReference>
<proteinExistence type="inferred from homology"/>
<comment type="caution">
    <text evidence="3">The sequence shown here is derived from an EMBL/GenBank/DDBJ whole genome shotgun (WGS) entry which is preliminary data.</text>
</comment>
<reference evidence="3 4" key="1">
    <citation type="submission" date="2024-07" db="EMBL/GenBank/DDBJ databases">
        <title>Section-level genome sequencing and comparative genomics of Aspergillus sections Usti and Cavernicolus.</title>
        <authorList>
            <consortium name="Lawrence Berkeley National Laboratory"/>
            <person name="Nybo J.L."/>
            <person name="Vesth T.C."/>
            <person name="Theobald S."/>
            <person name="Frisvad J.C."/>
            <person name="Larsen T.O."/>
            <person name="Kjaerboelling I."/>
            <person name="Rothschild-Mancinelli K."/>
            <person name="Lyhne E.K."/>
            <person name="Kogle M.E."/>
            <person name="Barry K."/>
            <person name="Clum A."/>
            <person name="Na H."/>
            <person name="Ledsgaard L."/>
            <person name="Lin J."/>
            <person name="Lipzen A."/>
            <person name="Kuo A."/>
            <person name="Riley R."/>
            <person name="Mondo S."/>
            <person name="Labutti K."/>
            <person name="Haridas S."/>
            <person name="Pangalinan J."/>
            <person name="Salamov A.A."/>
            <person name="Simmons B.A."/>
            <person name="Magnuson J.K."/>
            <person name="Chen J."/>
            <person name="Drula E."/>
            <person name="Henrissat B."/>
            <person name="Wiebenga A."/>
            <person name="Lubbers R.J."/>
            <person name="Gomes A.C."/>
            <person name="Makela M.R."/>
            <person name="Stajich J."/>
            <person name="Grigoriev I.V."/>
            <person name="Mortensen U.H."/>
            <person name="De Vries R.P."/>
            <person name="Baker S.E."/>
            <person name="Andersen M.R."/>
        </authorList>
    </citation>
    <scope>NUCLEOTIDE SEQUENCE [LARGE SCALE GENOMIC DNA]</scope>
    <source>
        <strain evidence="3 4">CBS 123904</strain>
    </source>
</reference>
<evidence type="ECO:0000313" key="4">
    <source>
        <dbReference type="Proteomes" id="UP001610446"/>
    </source>
</evidence>
<accession>A0ABR4K3W6</accession>
<dbReference type="PANTHER" id="PTHR24321">
    <property type="entry name" value="DEHYDROGENASES, SHORT CHAIN"/>
    <property type="match status" value="1"/>
</dbReference>
<dbReference type="Gene3D" id="3.40.50.720">
    <property type="entry name" value="NAD(P)-binding Rossmann-like Domain"/>
    <property type="match status" value="1"/>
</dbReference>
<evidence type="ECO:0008006" key="5">
    <source>
        <dbReference type="Google" id="ProtNLM"/>
    </source>
</evidence>
<dbReference type="InterPro" id="IPR002347">
    <property type="entry name" value="SDR_fam"/>
</dbReference>
<name>A0ABR4K3W6_9EURO</name>
<protein>
    <recommendedName>
        <fullName evidence="5">Oxidoreductase</fullName>
    </recommendedName>
</protein>
<evidence type="ECO:0000313" key="3">
    <source>
        <dbReference type="EMBL" id="KAL2845922.1"/>
    </source>
</evidence>
<dbReference type="Pfam" id="PF13561">
    <property type="entry name" value="adh_short_C2"/>
    <property type="match status" value="1"/>
</dbReference>
<dbReference type="SUPFAM" id="SSF51735">
    <property type="entry name" value="NAD(P)-binding Rossmann-fold domains"/>
    <property type="match status" value="1"/>
</dbReference>
<keyword evidence="2" id="KW-0560">Oxidoreductase</keyword>
<evidence type="ECO:0000256" key="1">
    <source>
        <dbReference type="ARBA" id="ARBA00006484"/>
    </source>
</evidence>
<dbReference type="InterPro" id="IPR036291">
    <property type="entry name" value="NAD(P)-bd_dom_sf"/>
</dbReference>
<gene>
    <name evidence="3" type="ORF">BJY01DRAFT_213771</name>
</gene>
<keyword evidence="4" id="KW-1185">Reference proteome</keyword>
<dbReference type="Proteomes" id="UP001610446">
    <property type="component" value="Unassembled WGS sequence"/>
</dbReference>
<dbReference type="EMBL" id="JBFXLU010000067">
    <property type="protein sequence ID" value="KAL2845922.1"/>
    <property type="molecule type" value="Genomic_DNA"/>
</dbReference>